<keyword evidence="2" id="KW-0472">Membrane</keyword>
<evidence type="ECO:0000313" key="4">
    <source>
        <dbReference type="Proteomes" id="UP001642464"/>
    </source>
</evidence>
<feature type="compositionally biased region" description="Basic and acidic residues" evidence="1">
    <location>
        <begin position="84"/>
        <end position="100"/>
    </location>
</feature>
<feature type="region of interest" description="Disordered" evidence="1">
    <location>
        <begin position="84"/>
        <end position="108"/>
    </location>
</feature>
<dbReference type="Proteomes" id="UP001642464">
    <property type="component" value="Unassembled WGS sequence"/>
</dbReference>
<sequence>MSLWGHAPFFQVVPHSVFEGTSASVRFLDRLPMHFRGRSLPWRDQKLQSPTCQEEHLRLALERLFLGAGARGRTRVARVGRAARDALEDRKTTSPDRPEETLSGPSFETLSQQRRRRELLALILMWPLLLVAVMVLTYHCCPRTGDEQRSSRKMMLQKKDQ</sequence>
<keyword evidence="4" id="KW-1185">Reference proteome</keyword>
<dbReference type="EMBL" id="CAXAMM010033559">
    <property type="protein sequence ID" value="CAK9071584.1"/>
    <property type="molecule type" value="Genomic_DNA"/>
</dbReference>
<keyword evidence="2" id="KW-1133">Transmembrane helix</keyword>
<evidence type="ECO:0000256" key="2">
    <source>
        <dbReference type="SAM" id="Phobius"/>
    </source>
</evidence>
<comment type="caution">
    <text evidence="3">The sequence shown here is derived from an EMBL/GenBank/DDBJ whole genome shotgun (WGS) entry which is preliminary data.</text>
</comment>
<feature type="transmembrane region" description="Helical" evidence="2">
    <location>
        <begin position="119"/>
        <end position="139"/>
    </location>
</feature>
<accession>A0ABP0P959</accession>
<keyword evidence="2" id="KW-0812">Transmembrane</keyword>
<organism evidence="3 4">
    <name type="scientific">Durusdinium trenchii</name>
    <dbReference type="NCBI Taxonomy" id="1381693"/>
    <lineage>
        <taxon>Eukaryota</taxon>
        <taxon>Sar</taxon>
        <taxon>Alveolata</taxon>
        <taxon>Dinophyceae</taxon>
        <taxon>Suessiales</taxon>
        <taxon>Symbiodiniaceae</taxon>
        <taxon>Durusdinium</taxon>
    </lineage>
</organism>
<protein>
    <submittedName>
        <fullName evidence="3">Uncharacterized protein</fullName>
    </submittedName>
</protein>
<reference evidence="3 4" key="1">
    <citation type="submission" date="2024-02" db="EMBL/GenBank/DDBJ databases">
        <authorList>
            <person name="Chen Y."/>
            <person name="Shah S."/>
            <person name="Dougan E. K."/>
            <person name="Thang M."/>
            <person name="Chan C."/>
        </authorList>
    </citation>
    <scope>NUCLEOTIDE SEQUENCE [LARGE SCALE GENOMIC DNA]</scope>
</reference>
<name>A0ABP0P959_9DINO</name>
<evidence type="ECO:0000256" key="1">
    <source>
        <dbReference type="SAM" id="MobiDB-lite"/>
    </source>
</evidence>
<proteinExistence type="predicted"/>
<gene>
    <name evidence="3" type="ORF">SCF082_LOCUS35388</name>
</gene>
<evidence type="ECO:0000313" key="3">
    <source>
        <dbReference type="EMBL" id="CAK9071584.1"/>
    </source>
</evidence>